<gene>
    <name evidence="2" type="ORF">GPM918_LOCUS17909</name>
    <name evidence="1" type="ORF">OVA965_LOCUS7403</name>
    <name evidence="4" type="ORF">SRO942_LOCUS17906</name>
    <name evidence="3" type="ORF">TMI583_LOCUS7398</name>
</gene>
<organism evidence="2 5">
    <name type="scientific">Didymodactylos carnosus</name>
    <dbReference type="NCBI Taxonomy" id="1234261"/>
    <lineage>
        <taxon>Eukaryota</taxon>
        <taxon>Metazoa</taxon>
        <taxon>Spiralia</taxon>
        <taxon>Gnathifera</taxon>
        <taxon>Rotifera</taxon>
        <taxon>Eurotatoria</taxon>
        <taxon>Bdelloidea</taxon>
        <taxon>Philodinida</taxon>
        <taxon>Philodinidae</taxon>
        <taxon>Didymodactylos</taxon>
    </lineage>
</organism>
<dbReference type="EMBL" id="CAJOBC010005043">
    <property type="protein sequence ID" value="CAF3849582.1"/>
    <property type="molecule type" value="Genomic_DNA"/>
</dbReference>
<proteinExistence type="predicted"/>
<dbReference type="EMBL" id="CAJOBA010002354">
    <property type="protein sequence ID" value="CAF3641337.1"/>
    <property type="molecule type" value="Genomic_DNA"/>
</dbReference>
<dbReference type="Pfam" id="PF00702">
    <property type="entry name" value="Hydrolase"/>
    <property type="match status" value="1"/>
</dbReference>
<dbReference type="Proteomes" id="UP000677228">
    <property type="component" value="Unassembled WGS sequence"/>
</dbReference>
<dbReference type="PANTHER" id="PTHR46191:SF2">
    <property type="entry name" value="HALOACID DEHALOGENASE-LIKE HYDROLASE DOMAIN-CONTAINING PROTEIN 3"/>
    <property type="match status" value="1"/>
</dbReference>
<accession>A0A814MWC7</accession>
<sequence length="257" mass="30143">MLQRDFSDMTEDLDMSLKNVHLITFDVHNVLLKVKNGAPYHYCKIAKEQLNINADESIVKQRFVQAFRQYNNEYPGYGIRHNISSRQWWSLIFKQSFQDYNLSHDIETKLSRLLYDKFAEPHFWLKDPSADDVLNKLKTTYRLGIISNFDERLIPLLQSFNLYNQFSFVLSPLTCGYYKPEKDIFNLAALKGECKTNEQMCHVGDDYELDYLAAKNANCKTIILTKNEQEKNELIKLHQIENSPIITSLNDLLPIFL</sequence>
<dbReference type="EMBL" id="CAJNOQ010005043">
    <property type="protein sequence ID" value="CAF1083937.1"/>
    <property type="molecule type" value="Genomic_DNA"/>
</dbReference>
<protein>
    <submittedName>
        <fullName evidence="2">Uncharacterized protein</fullName>
    </submittedName>
</protein>
<dbReference type="OrthoDB" id="444127at2759"/>
<reference evidence="2" key="1">
    <citation type="submission" date="2021-02" db="EMBL/GenBank/DDBJ databases">
        <authorList>
            <person name="Nowell W R."/>
        </authorList>
    </citation>
    <scope>NUCLEOTIDE SEQUENCE</scope>
</reference>
<dbReference type="SFLD" id="SFLDS00003">
    <property type="entry name" value="Haloacid_Dehalogenase"/>
    <property type="match status" value="1"/>
</dbReference>
<dbReference type="Proteomes" id="UP000682733">
    <property type="component" value="Unassembled WGS sequence"/>
</dbReference>
<name>A0A814MWC7_9BILA</name>
<evidence type="ECO:0000313" key="4">
    <source>
        <dbReference type="EMBL" id="CAF3849582.1"/>
    </source>
</evidence>
<dbReference type="Gene3D" id="1.10.150.720">
    <property type="entry name" value="Haloacid dehalogenase-like hydrolase"/>
    <property type="match status" value="1"/>
</dbReference>
<dbReference type="EMBL" id="CAJNOK010002354">
    <property type="protein sequence ID" value="CAF0856309.1"/>
    <property type="molecule type" value="Genomic_DNA"/>
</dbReference>
<evidence type="ECO:0000313" key="1">
    <source>
        <dbReference type="EMBL" id="CAF0856309.1"/>
    </source>
</evidence>
<dbReference type="InterPro" id="IPR006439">
    <property type="entry name" value="HAD-SF_hydro_IA"/>
</dbReference>
<dbReference type="InterPro" id="IPR036412">
    <property type="entry name" value="HAD-like_sf"/>
</dbReference>
<dbReference type="SFLD" id="SFLDG01129">
    <property type="entry name" value="C1.5:_HAD__Beta-PGM__Phosphata"/>
    <property type="match status" value="1"/>
</dbReference>
<dbReference type="PANTHER" id="PTHR46191">
    <property type="match status" value="1"/>
</dbReference>
<dbReference type="InterPro" id="IPR023214">
    <property type="entry name" value="HAD_sf"/>
</dbReference>
<evidence type="ECO:0000313" key="2">
    <source>
        <dbReference type="EMBL" id="CAF1083937.1"/>
    </source>
</evidence>
<dbReference type="Gene3D" id="3.40.50.1000">
    <property type="entry name" value="HAD superfamily/HAD-like"/>
    <property type="match status" value="1"/>
</dbReference>
<evidence type="ECO:0000313" key="3">
    <source>
        <dbReference type="EMBL" id="CAF3641337.1"/>
    </source>
</evidence>
<dbReference type="AlphaFoldDB" id="A0A814MWC7"/>
<keyword evidence="5" id="KW-1185">Reference proteome</keyword>
<dbReference type="InterPro" id="IPR051828">
    <property type="entry name" value="HAD-like_hydrolase_domain"/>
</dbReference>
<dbReference type="SUPFAM" id="SSF56784">
    <property type="entry name" value="HAD-like"/>
    <property type="match status" value="1"/>
</dbReference>
<evidence type="ECO:0000313" key="5">
    <source>
        <dbReference type="Proteomes" id="UP000663829"/>
    </source>
</evidence>
<dbReference type="InterPro" id="IPR044924">
    <property type="entry name" value="HAD-SF_hydro_IA_REG-2-like_cap"/>
</dbReference>
<dbReference type="Proteomes" id="UP000663829">
    <property type="component" value="Unassembled WGS sequence"/>
</dbReference>
<dbReference type="GO" id="GO:0005634">
    <property type="term" value="C:nucleus"/>
    <property type="evidence" value="ECO:0007669"/>
    <property type="project" value="TreeGrafter"/>
</dbReference>
<dbReference type="NCBIfam" id="TIGR01549">
    <property type="entry name" value="HAD-SF-IA-v1"/>
    <property type="match status" value="1"/>
</dbReference>
<comment type="caution">
    <text evidence="2">The sequence shown here is derived from an EMBL/GenBank/DDBJ whole genome shotgun (WGS) entry which is preliminary data.</text>
</comment>
<dbReference type="Proteomes" id="UP000681722">
    <property type="component" value="Unassembled WGS sequence"/>
</dbReference>